<evidence type="ECO:0000259" key="7">
    <source>
        <dbReference type="PROSITE" id="PS50908"/>
    </source>
</evidence>
<comment type="subcellular location">
    <subcellularLocation>
        <location evidence="1">Cytoplasm</location>
    </subcellularLocation>
</comment>
<dbReference type="InterPro" id="IPR023582">
    <property type="entry name" value="Impact"/>
</dbReference>
<dbReference type="InterPro" id="IPR020568">
    <property type="entry name" value="Ribosomal_Su5_D2-typ_SF"/>
</dbReference>
<dbReference type="AlphaFoldDB" id="A0A1R1Y193"/>
<dbReference type="OrthoDB" id="69641at2759"/>
<keyword evidence="3" id="KW-0963">Cytoplasm</keyword>
<proteinExistence type="inferred from homology"/>
<dbReference type="EMBL" id="LSSM01002750">
    <property type="protein sequence ID" value="OMJ20476.1"/>
    <property type="molecule type" value="Genomic_DNA"/>
</dbReference>
<dbReference type="InterPro" id="IPR006575">
    <property type="entry name" value="RWD_dom"/>
</dbReference>
<dbReference type="GO" id="GO:0006446">
    <property type="term" value="P:regulation of translational initiation"/>
    <property type="evidence" value="ECO:0007669"/>
    <property type="project" value="TreeGrafter"/>
</dbReference>
<sequence length="336" mass="38297">MEMDTASNIERQLEEILVLESIYGHDFVDVRQSPEIEKPGEFSLFLIIGDFEDGFPYIELSINLPSDYPSSSKPVYELATLRHEQMNVKDPAEQIGLNSTNIGFKSKDEFLTANRYTITETMRADIYSKFNEIWEQEYFEVVIYNWSSWLLDYVLEKWAKLKLDFETSQTLQPKITTLNTAPEIVQTEIQAPAHSDPNSIEFVCKKHPNCCTIYQGETIVRKKSVFIGFAAAASSEAQISCFKERLLSDKRISRSTHNISAYRIKQPNGYFIQDHDDDGEAAAGKRLQMLLTNTELENVVVMVSRWFGGILLGPERFKLINAAARNALSSSGIFKD</sequence>
<evidence type="ECO:0000313" key="8">
    <source>
        <dbReference type="EMBL" id="OMJ20476.1"/>
    </source>
</evidence>
<dbReference type="Pfam" id="PF01205">
    <property type="entry name" value="Impact_N"/>
    <property type="match status" value="1"/>
</dbReference>
<dbReference type="PANTHER" id="PTHR16301:SF25">
    <property type="entry name" value="PROTEIN IMPACT"/>
    <property type="match status" value="1"/>
</dbReference>
<dbReference type="SUPFAM" id="SSF54211">
    <property type="entry name" value="Ribosomal protein S5 domain 2-like"/>
    <property type="match status" value="1"/>
</dbReference>
<dbReference type="Proteomes" id="UP000187429">
    <property type="component" value="Unassembled WGS sequence"/>
</dbReference>
<dbReference type="Pfam" id="PF05773">
    <property type="entry name" value="RWD"/>
    <property type="match status" value="1"/>
</dbReference>
<evidence type="ECO:0000256" key="2">
    <source>
        <dbReference type="ARBA" id="ARBA00007665"/>
    </source>
</evidence>
<evidence type="ECO:0000256" key="5">
    <source>
        <dbReference type="ARBA" id="ARBA00022845"/>
    </source>
</evidence>
<comment type="caution">
    <text evidence="8">The sequence shown here is derived from an EMBL/GenBank/DDBJ whole genome shotgun (WGS) entry which is preliminary data.</text>
</comment>
<dbReference type="PANTHER" id="PTHR16301">
    <property type="entry name" value="IMPACT-RELATED"/>
    <property type="match status" value="1"/>
</dbReference>
<evidence type="ECO:0000256" key="6">
    <source>
        <dbReference type="ARBA" id="ARBA00023016"/>
    </source>
</evidence>
<keyword evidence="6" id="KW-0346">Stress response</keyword>
<keyword evidence="4" id="KW-0678">Repressor</keyword>
<evidence type="ECO:0000256" key="1">
    <source>
        <dbReference type="ARBA" id="ARBA00004496"/>
    </source>
</evidence>
<evidence type="ECO:0000313" key="9">
    <source>
        <dbReference type="Proteomes" id="UP000187429"/>
    </source>
</evidence>
<dbReference type="GO" id="GO:0140469">
    <property type="term" value="P:GCN2-mediated signaling"/>
    <property type="evidence" value="ECO:0007669"/>
    <property type="project" value="TreeGrafter"/>
</dbReference>
<feature type="domain" description="RWD" evidence="7">
    <location>
        <begin position="14"/>
        <end position="157"/>
    </location>
</feature>
<dbReference type="GO" id="GO:0005737">
    <property type="term" value="C:cytoplasm"/>
    <property type="evidence" value="ECO:0007669"/>
    <property type="project" value="UniProtKB-SubCell"/>
</dbReference>
<keyword evidence="9" id="KW-1185">Reference proteome</keyword>
<dbReference type="SMART" id="SM00591">
    <property type="entry name" value="RWD"/>
    <property type="match status" value="1"/>
</dbReference>
<evidence type="ECO:0000256" key="3">
    <source>
        <dbReference type="ARBA" id="ARBA00022490"/>
    </source>
</evidence>
<gene>
    <name evidence="8" type="ORF">AYI69_g6195</name>
</gene>
<protein>
    <submittedName>
        <fullName evidence="8">Protein IMPACT-A</fullName>
    </submittedName>
</protein>
<evidence type="ECO:0000256" key="4">
    <source>
        <dbReference type="ARBA" id="ARBA00022491"/>
    </source>
</evidence>
<dbReference type="InterPro" id="IPR001498">
    <property type="entry name" value="Impact_N"/>
</dbReference>
<accession>A0A1R1Y193</accession>
<dbReference type="Gene3D" id="3.10.110.10">
    <property type="entry name" value="Ubiquitin Conjugating Enzyme"/>
    <property type="match status" value="1"/>
</dbReference>
<reference evidence="9" key="1">
    <citation type="submission" date="2017-01" db="EMBL/GenBank/DDBJ databases">
        <authorList>
            <person name="Wang Y."/>
            <person name="White M."/>
            <person name="Kvist S."/>
            <person name="Moncalvo J.-M."/>
        </authorList>
    </citation>
    <scope>NUCLEOTIDE SEQUENCE [LARGE SCALE GENOMIC DNA]</scope>
    <source>
        <strain evidence="9">ID-206-W2</strain>
    </source>
</reference>
<dbReference type="InterPro" id="IPR016135">
    <property type="entry name" value="UBQ-conjugating_enzyme/RWD"/>
</dbReference>
<dbReference type="Gene3D" id="3.30.230.30">
    <property type="entry name" value="Impact, N-terminal domain"/>
    <property type="match status" value="1"/>
</dbReference>
<name>A0A1R1Y193_9FUNG</name>
<dbReference type="InterPro" id="IPR036956">
    <property type="entry name" value="Impact_N_sf"/>
</dbReference>
<organism evidence="8 9">
    <name type="scientific">Smittium culicis</name>
    <dbReference type="NCBI Taxonomy" id="133412"/>
    <lineage>
        <taxon>Eukaryota</taxon>
        <taxon>Fungi</taxon>
        <taxon>Fungi incertae sedis</taxon>
        <taxon>Zoopagomycota</taxon>
        <taxon>Kickxellomycotina</taxon>
        <taxon>Harpellomycetes</taxon>
        <taxon>Harpellales</taxon>
        <taxon>Legeriomycetaceae</taxon>
        <taxon>Smittium</taxon>
    </lineage>
</organism>
<dbReference type="SUPFAM" id="SSF54495">
    <property type="entry name" value="UBC-like"/>
    <property type="match status" value="1"/>
</dbReference>
<comment type="similarity">
    <text evidence="2">Belongs to the IMPACT family.</text>
</comment>
<dbReference type="PROSITE" id="PS50908">
    <property type="entry name" value="RWD"/>
    <property type="match status" value="1"/>
</dbReference>
<dbReference type="CDD" id="cd23821">
    <property type="entry name" value="RWD_IMPACT"/>
    <property type="match status" value="1"/>
</dbReference>
<keyword evidence="5" id="KW-0810">Translation regulation</keyword>